<name>A0A5N6XV14_9EURO</name>
<protein>
    <submittedName>
        <fullName evidence="2">Uncharacterized protein</fullName>
    </submittedName>
</protein>
<evidence type="ECO:0000313" key="2">
    <source>
        <dbReference type="EMBL" id="KAE8336997.1"/>
    </source>
</evidence>
<dbReference type="Proteomes" id="UP000325558">
    <property type="component" value="Unassembled WGS sequence"/>
</dbReference>
<gene>
    <name evidence="2" type="ORF">BDV24DRAFT_140640</name>
</gene>
<evidence type="ECO:0000256" key="1">
    <source>
        <dbReference type="SAM" id="Phobius"/>
    </source>
</evidence>
<accession>A0A5N6XV14</accession>
<dbReference type="EMBL" id="ML737186">
    <property type="protein sequence ID" value="KAE8336997.1"/>
    <property type="molecule type" value="Genomic_DNA"/>
</dbReference>
<keyword evidence="1" id="KW-0472">Membrane</keyword>
<dbReference type="AlphaFoldDB" id="A0A5N6XV14"/>
<feature type="transmembrane region" description="Helical" evidence="1">
    <location>
        <begin position="43"/>
        <end position="64"/>
    </location>
</feature>
<proteinExistence type="predicted"/>
<reference evidence="2" key="1">
    <citation type="submission" date="2019-04" db="EMBL/GenBank/DDBJ databases">
        <title>Friends and foes A comparative genomics study of 23 Aspergillus species from section Flavi.</title>
        <authorList>
            <consortium name="DOE Joint Genome Institute"/>
            <person name="Kjaerbolling I."/>
            <person name="Vesth T."/>
            <person name="Frisvad J.C."/>
            <person name="Nybo J.L."/>
            <person name="Theobald S."/>
            <person name="Kildgaard S."/>
            <person name="Isbrandt T."/>
            <person name="Kuo A."/>
            <person name="Sato A."/>
            <person name="Lyhne E.K."/>
            <person name="Kogle M.E."/>
            <person name="Wiebenga A."/>
            <person name="Kun R.S."/>
            <person name="Lubbers R.J."/>
            <person name="Makela M.R."/>
            <person name="Barry K."/>
            <person name="Chovatia M."/>
            <person name="Clum A."/>
            <person name="Daum C."/>
            <person name="Haridas S."/>
            <person name="He G."/>
            <person name="LaButti K."/>
            <person name="Lipzen A."/>
            <person name="Mondo S."/>
            <person name="Riley R."/>
            <person name="Salamov A."/>
            <person name="Simmons B.A."/>
            <person name="Magnuson J.K."/>
            <person name="Henrissat B."/>
            <person name="Mortensen U.H."/>
            <person name="Larsen T.O."/>
            <person name="Devries R.P."/>
            <person name="Grigoriev I.V."/>
            <person name="Machida M."/>
            <person name="Baker S.E."/>
            <person name="Andersen M.R."/>
        </authorList>
    </citation>
    <scope>NUCLEOTIDE SEQUENCE</scope>
    <source>
        <strain evidence="2">CBS 117612</strain>
    </source>
</reference>
<keyword evidence="1" id="KW-1133">Transmembrane helix</keyword>
<organism evidence="2">
    <name type="scientific">Aspergillus arachidicola</name>
    <dbReference type="NCBI Taxonomy" id="656916"/>
    <lineage>
        <taxon>Eukaryota</taxon>
        <taxon>Fungi</taxon>
        <taxon>Dikarya</taxon>
        <taxon>Ascomycota</taxon>
        <taxon>Pezizomycotina</taxon>
        <taxon>Eurotiomycetes</taxon>
        <taxon>Eurotiomycetidae</taxon>
        <taxon>Eurotiales</taxon>
        <taxon>Aspergillaceae</taxon>
        <taxon>Aspergillus</taxon>
        <taxon>Aspergillus subgen. Circumdati</taxon>
    </lineage>
</organism>
<sequence length="97" mass="11564">MLLFSSFWFFCCFFLFFLCLSPFLCFAQILINLSVPLSLCPSIPLFHRVFFCSSSFPGFSLLFLRFIEYKFLILPSFEFREKQSPERARDGKRCRNL</sequence>
<keyword evidence="1" id="KW-0812">Transmembrane</keyword>